<proteinExistence type="predicted"/>
<keyword evidence="2" id="KW-1185">Reference proteome</keyword>
<dbReference type="Proteomes" id="UP001448498">
    <property type="component" value="Chromosome 1"/>
</dbReference>
<evidence type="ECO:0008006" key="3">
    <source>
        <dbReference type="Google" id="ProtNLM"/>
    </source>
</evidence>
<organism evidence="1 2">
    <name type="scientific">Burkholderia arboris</name>
    <dbReference type="NCBI Taxonomy" id="488730"/>
    <lineage>
        <taxon>Bacteria</taxon>
        <taxon>Pseudomonadati</taxon>
        <taxon>Pseudomonadota</taxon>
        <taxon>Betaproteobacteria</taxon>
        <taxon>Burkholderiales</taxon>
        <taxon>Burkholderiaceae</taxon>
        <taxon>Burkholderia</taxon>
        <taxon>Burkholderia cepacia complex</taxon>
    </lineage>
</organism>
<reference evidence="1 2" key="1">
    <citation type="submission" date="2022-10" db="EMBL/GenBank/DDBJ databases">
        <title>Genomic of Burkholderia cepacia PN-1.</title>
        <authorList>
            <person name="Yang Y."/>
            <person name="Guan H."/>
            <person name="Huang J."/>
        </authorList>
    </citation>
    <scope>NUCLEOTIDE SEQUENCE [LARGE SCALE GENOMIC DNA]</scope>
    <source>
        <strain evidence="1 2">PN-1</strain>
    </source>
</reference>
<gene>
    <name evidence="1" type="ORF">OHZ10_08045</name>
</gene>
<protein>
    <recommendedName>
        <fullName evidence="3">Bacteriophage protein</fullName>
    </recommendedName>
</protein>
<dbReference type="EMBL" id="CP109821">
    <property type="protein sequence ID" value="XAE49563.1"/>
    <property type="molecule type" value="Genomic_DNA"/>
</dbReference>
<accession>A0ABZ3DK97</accession>
<evidence type="ECO:0000313" key="2">
    <source>
        <dbReference type="Proteomes" id="UP001448498"/>
    </source>
</evidence>
<dbReference type="RefSeq" id="WP_342704249.1">
    <property type="nucleotide sequence ID" value="NZ_CP109821.1"/>
</dbReference>
<sequence>MPAIPNPLTESDAQKVRDAIQLVSTLSNQQAAAAMMARLLILLAQRGAAEAQ</sequence>
<evidence type="ECO:0000313" key="1">
    <source>
        <dbReference type="EMBL" id="XAE49563.1"/>
    </source>
</evidence>
<name>A0ABZ3DK97_9BURK</name>